<dbReference type="RefSeq" id="WP_121785900.1">
    <property type="nucleotide sequence ID" value="NZ_CP033073.1"/>
</dbReference>
<proteinExistence type="predicted"/>
<protein>
    <submittedName>
        <fullName evidence="2">GAF domain-containing protein</fullName>
    </submittedName>
</protein>
<keyword evidence="3" id="KW-1185">Reference proteome</keyword>
<evidence type="ECO:0000313" key="3">
    <source>
        <dbReference type="Proteomes" id="UP000268329"/>
    </source>
</evidence>
<dbReference type="SUPFAM" id="SSF55781">
    <property type="entry name" value="GAF domain-like"/>
    <property type="match status" value="1"/>
</dbReference>
<feature type="domain" description="GAF" evidence="1">
    <location>
        <begin position="36"/>
        <end position="191"/>
    </location>
</feature>
<reference evidence="2 3" key="1">
    <citation type="submission" date="2018-10" db="EMBL/GenBank/DDBJ databases">
        <title>The genome of Streptomyces dangxiongensis Z022.</title>
        <authorList>
            <person name="Zhang B."/>
        </authorList>
    </citation>
    <scope>NUCLEOTIDE SEQUENCE [LARGE SCALE GENOMIC DNA]</scope>
    <source>
        <strain evidence="2 3">Z022</strain>
    </source>
</reference>
<dbReference type="AlphaFoldDB" id="A0A3G2J9M9"/>
<dbReference type="EMBL" id="CP033073">
    <property type="protein sequence ID" value="AYN38391.1"/>
    <property type="molecule type" value="Genomic_DNA"/>
</dbReference>
<name>A0A3G2J9M9_9ACTN</name>
<dbReference type="InterPro" id="IPR029016">
    <property type="entry name" value="GAF-like_dom_sf"/>
</dbReference>
<dbReference type="OrthoDB" id="9150152at2"/>
<dbReference type="SMART" id="SM00065">
    <property type="entry name" value="GAF"/>
    <property type="match status" value="1"/>
</dbReference>
<evidence type="ECO:0000313" key="2">
    <source>
        <dbReference type="EMBL" id="AYN38391.1"/>
    </source>
</evidence>
<dbReference type="InterPro" id="IPR003018">
    <property type="entry name" value="GAF"/>
</dbReference>
<evidence type="ECO:0000259" key="1">
    <source>
        <dbReference type="SMART" id="SM00065"/>
    </source>
</evidence>
<organism evidence="2 3">
    <name type="scientific">Streptomyces dangxiongensis</name>
    <dbReference type="NCBI Taxonomy" id="1442032"/>
    <lineage>
        <taxon>Bacteria</taxon>
        <taxon>Bacillati</taxon>
        <taxon>Actinomycetota</taxon>
        <taxon>Actinomycetes</taxon>
        <taxon>Kitasatosporales</taxon>
        <taxon>Streptomycetaceae</taxon>
        <taxon>Streptomyces</taxon>
    </lineage>
</organism>
<dbReference type="PANTHER" id="PTHR43102">
    <property type="entry name" value="SLR1143 PROTEIN"/>
    <property type="match status" value="1"/>
</dbReference>
<dbReference type="Gene3D" id="3.30.450.40">
    <property type="match status" value="1"/>
</dbReference>
<dbReference type="Proteomes" id="UP000268329">
    <property type="component" value="Chromosome"/>
</dbReference>
<sequence>MSYEPPRPVRGLLLTPEDKEAPARVHRLRRLGLADRPDPLLDAFAGHLAQLTGAPYAMVNFVGEDHQFFAGLSAPATAPVVREDGSRARIGRVLPRDHGFCPHVVVRHKALVLEDVRDYPRFAGNPVVDAYGIRSYLGAPLIDSSGMALGTVCAADMAPRAWGRPGLETIKGLAADLVVRLERSAADGLPL</sequence>
<gene>
    <name evidence="2" type="ORF">D9753_05005</name>
</gene>
<accession>A0A3G2J9M9</accession>
<dbReference type="PANTHER" id="PTHR43102:SF2">
    <property type="entry name" value="GAF DOMAIN-CONTAINING PROTEIN"/>
    <property type="match status" value="1"/>
</dbReference>
<dbReference type="KEGG" id="sdd:D9753_05005"/>
<dbReference type="Pfam" id="PF01590">
    <property type="entry name" value="GAF"/>
    <property type="match status" value="1"/>
</dbReference>